<dbReference type="Proteomes" id="UP000198379">
    <property type="component" value="Unassembled WGS sequence"/>
</dbReference>
<gene>
    <name evidence="1" type="ORF">SAMN06265376_103380</name>
</gene>
<evidence type="ECO:0000313" key="2">
    <source>
        <dbReference type="Proteomes" id="UP000198379"/>
    </source>
</evidence>
<keyword evidence="2" id="KW-1185">Reference proteome</keyword>
<dbReference type="AlphaFoldDB" id="A0A238ZN69"/>
<dbReference type="EMBL" id="FZNY01000003">
    <property type="protein sequence ID" value="SNR84807.1"/>
    <property type="molecule type" value="Genomic_DNA"/>
</dbReference>
<reference evidence="1 2" key="1">
    <citation type="submission" date="2017-06" db="EMBL/GenBank/DDBJ databases">
        <authorList>
            <person name="Kim H.J."/>
            <person name="Triplett B.A."/>
        </authorList>
    </citation>
    <scope>NUCLEOTIDE SEQUENCE [LARGE SCALE GENOMIC DNA]</scope>
    <source>
        <strain evidence="1 2">DSM 25597</strain>
    </source>
</reference>
<evidence type="ECO:0000313" key="1">
    <source>
        <dbReference type="EMBL" id="SNR84807.1"/>
    </source>
</evidence>
<protein>
    <submittedName>
        <fullName evidence="1">Uncharacterized protein</fullName>
    </submittedName>
</protein>
<organism evidence="1 2">
    <name type="scientific">Dokdonia pacifica</name>
    <dbReference type="NCBI Taxonomy" id="1627892"/>
    <lineage>
        <taxon>Bacteria</taxon>
        <taxon>Pseudomonadati</taxon>
        <taxon>Bacteroidota</taxon>
        <taxon>Flavobacteriia</taxon>
        <taxon>Flavobacteriales</taxon>
        <taxon>Flavobacteriaceae</taxon>
        <taxon>Dokdonia</taxon>
    </lineage>
</organism>
<sequence>MKIVNTKQCIPIISVLYFNNSAHKINTSGGILQNLVTNIFFKRLLSINQ</sequence>
<accession>A0A238ZN69</accession>
<proteinExistence type="predicted"/>
<name>A0A238ZN69_9FLAO</name>